<dbReference type="Proteomes" id="UP000823674">
    <property type="component" value="Chromosome A04"/>
</dbReference>
<organism evidence="2 3">
    <name type="scientific">Brassica rapa subsp. trilocularis</name>
    <dbReference type="NCBI Taxonomy" id="1813537"/>
    <lineage>
        <taxon>Eukaryota</taxon>
        <taxon>Viridiplantae</taxon>
        <taxon>Streptophyta</taxon>
        <taxon>Embryophyta</taxon>
        <taxon>Tracheophyta</taxon>
        <taxon>Spermatophyta</taxon>
        <taxon>Magnoliopsida</taxon>
        <taxon>eudicotyledons</taxon>
        <taxon>Gunneridae</taxon>
        <taxon>Pentapetalae</taxon>
        <taxon>rosids</taxon>
        <taxon>malvids</taxon>
        <taxon>Brassicales</taxon>
        <taxon>Brassicaceae</taxon>
        <taxon>Brassiceae</taxon>
        <taxon>Brassica</taxon>
    </lineage>
</organism>
<comment type="caution">
    <text evidence="2">The sequence shown here is derived from an EMBL/GenBank/DDBJ whole genome shotgun (WGS) entry which is preliminary data.</text>
</comment>
<evidence type="ECO:0000313" key="2">
    <source>
        <dbReference type="EMBL" id="KAG5400406.1"/>
    </source>
</evidence>
<dbReference type="EMBL" id="JADBGQ010000004">
    <property type="protein sequence ID" value="KAG5400406.1"/>
    <property type="molecule type" value="Genomic_DNA"/>
</dbReference>
<name>A0ABQ7MRC2_BRACM</name>
<feature type="compositionally biased region" description="Basic and acidic residues" evidence="1">
    <location>
        <begin position="169"/>
        <end position="187"/>
    </location>
</feature>
<feature type="compositionally biased region" description="Polar residues" evidence="1">
    <location>
        <begin position="143"/>
        <end position="161"/>
    </location>
</feature>
<gene>
    <name evidence="2" type="primary">A04p011020.1_BraROA</name>
    <name evidence="2" type="ORF">IGI04_015013</name>
</gene>
<proteinExistence type="predicted"/>
<evidence type="ECO:0000313" key="3">
    <source>
        <dbReference type="Proteomes" id="UP000823674"/>
    </source>
</evidence>
<accession>A0ABQ7MRC2</accession>
<evidence type="ECO:0000256" key="1">
    <source>
        <dbReference type="SAM" id="MobiDB-lite"/>
    </source>
</evidence>
<sequence length="243" mass="27884">MSKALNPLTMDQRARIKNEQHQIKHIDNLHRCRPELAPGRRHQLNRRLNAFSTAAIDDTDATQHRKSPLAATAGSSTHLTYWLKTSPRAKRSLRVIHGADKTGKAHLDALAEPEEQKSTTTQQHKKQQIKRYATPKHPDRAQIDSSQLLSENLNRKTIQRQSRARARRWGAEAPEKQTKQENDGRDDALRAGTCAHTTAGYRSNHFTQSNLRELGGEKLYFFFVIDNFGYSITTWFLRGNWVR</sequence>
<keyword evidence="3" id="KW-1185">Reference proteome</keyword>
<protein>
    <submittedName>
        <fullName evidence="2">Uncharacterized protein</fullName>
    </submittedName>
</protein>
<feature type="region of interest" description="Disordered" evidence="1">
    <location>
        <begin position="112"/>
        <end position="187"/>
    </location>
</feature>
<reference evidence="2 3" key="1">
    <citation type="submission" date="2021-03" db="EMBL/GenBank/DDBJ databases">
        <authorList>
            <person name="King G.J."/>
            <person name="Bancroft I."/>
            <person name="Baten A."/>
            <person name="Bloomfield J."/>
            <person name="Borpatragohain P."/>
            <person name="He Z."/>
            <person name="Irish N."/>
            <person name="Irwin J."/>
            <person name="Liu K."/>
            <person name="Mauleon R.P."/>
            <person name="Moore J."/>
            <person name="Morris R."/>
            <person name="Ostergaard L."/>
            <person name="Wang B."/>
            <person name="Wells R."/>
        </authorList>
    </citation>
    <scope>NUCLEOTIDE SEQUENCE [LARGE SCALE GENOMIC DNA]</scope>
    <source>
        <strain evidence="2">R-o-18</strain>
        <tissue evidence="2">Leaf</tissue>
    </source>
</reference>